<dbReference type="GO" id="GO:0005524">
    <property type="term" value="F:ATP binding"/>
    <property type="evidence" value="ECO:0007669"/>
    <property type="project" value="UniProtKB-UniRule"/>
</dbReference>
<keyword evidence="9 15" id="KW-0418">Kinase</keyword>
<evidence type="ECO:0000256" key="2">
    <source>
        <dbReference type="ARBA" id="ARBA00004726"/>
    </source>
</evidence>
<keyword evidence="10 15" id="KW-0274">FAD</keyword>
<evidence type="ECO:0000256" key="12">
    <source>
        <dbReference type="ARBA" id="ARBA00023268"/>
    </source>
</evidence>
<accession>A0A2N3PNQ5</accession>
<dbReference type="InterPro" id="IPR023465">
    <property type="entry name" value="Riboflavin_kinase_dom_sf"/>
</dbReference>
<dbReference type="Proteomes" id="UP000233293">
    <property type="component" value="Unassembled WGS sequence"/>
</dbReference>
<dbReference type="GO" id="GO:0006747">
    <property type="term" value="P:FAD biosynthetic process"/>
    <property type="evidence" value="ECO:0007669"/>
    <property type="project" value="UniProtKB-UniRule"/>
</dbReference>
<dbReference type="UniPathway" id="UPA00277">
    <property type="reaction ID" value="UER00407"/>
</dbReference>
<dbReference type="InterPro" id="IPR002606">
    <property type="entry name" value="Riboflavin_kinase_bac"/>
</dbReference>
<evidence type="ECO:0000256" key="14">
    <source>
        <dbReference type="ARBA" id="ARBA00049494"/>
    </source>
</evidence>
<evidence type="ECO:0000256" key="9">
    <source>
        <dbReference type="ARBA" id="ARBA00022777"/>
    </source>
</evidence>
<evidence type="ECO:0000256" key="1">
    <source>
        <dbReference type="ARBA" id="ARBA00002121"/>
    </source>
</evidence>
<keyword evidence="11 15" id="KW-0067">ATP-binding</keyword>
<dbReference type="UniPathway" id="UPA00276">
    <property type="reaction ID" value="UER00406"/>
</dbReference>
<dbReference type="InterPro" id="IPR015864">
    <property type="entry name" value="FAD_synthase"/>
</dbReference>
<comment type="catalytic activity">
    <reaction evidence="14 15">
        <text>FMN + ATP + H(+) = FAD + diphosphate</text>
        <dbReference type="Rhea" id="RHEA:17237"/>
        <dbReference type="ChEBI" id="CHEBI:15378"/>
        <dbReference type="ChEBI" id="CHEBI:30616"/>
        <dbReference type="ChEBI" id="CHEBI:33019"/>
        <dbReference type="ChEBI" id="CHEBI:57692"/>
        <dbReference type="ChEBI" id="CHEBI:58210"/>
        <dbReference type="EC" id="2.7.7.2"/>
    </reaction>
</comment>
<dbReference type="GO" id="GO:0009398">
    <property type="term" value="P:FMN biosynthetic process"/>
    <property type="evidence" value="ECO:0007669"/>
    <property type="project" value="UniProtKB-UniRule"/>
</dbReference>
<dbReference type="EC" id="2.7.7.2" evidence="15"/>
<dbReference type="FunFam" id="3.40.50.620:FF:000021">
    <property type="entry name" value="Riboflavin biosynthesis protein"/>
    <property type="match status" value="1"/>
</dbReference>
<keyword evidence="6 15" id="KW-0808">Transferase</keyword>
<comment type="pathway">
    <text evidence="3 15">Cofactor biosynthesis; FMN biosynthesis; FMN from riboflavin (ATP route): step 1/1.</text>
</comment>
<evidence type="ECO:0000256" key="13">
    <source>
        <dbReference type="ARBA" id="ARBA00047880"/>
    </source>
</evidence>
<dbReference type="SMART" id="SM00904">
    <property type="entry name" value="Flavokinase"/>
    <property type="match status" value="1"/>
</dbReference>
<dbReference type="AlphaFoldDB" id="A0A2N3PNQ5"/>
<evidence type="ECO:0000256" key="6">
    <source>
        <dbReference type="ARBA" id="ARBA00022679"/>
    </source>
</evidence>
<dbReference type="InterPro" id="IPR023468">
    <property type="entry name" value="Riboflavin_kinase"/>
</dbReference>
<dbReference type="RefSeq" id="WP_101253152.1">
    <property type="nucleotide sequence ID" value="NZ_PIUM01000039.1"/>
</dbReference>
<dbReference type="FunFam" id="2.40.30.30:FF:000003">
    <property type="entry name" value="Riboflavin biosynthesis protein"/>
    <property type="match status" value="1"/>
</dbReference>
<dbReference type="GO" id="GO:0009231">
    <property type="term" value="P:riboflavin biosynthetic process"/>
    <property type="evidence" value="ECO:0007669"/>
    <property type="project" value="InterPro"/>
</dbReference>
<keyword evidence="18" id="KW-1185">Reference proteome</keyword>
<dbReference type="GO" id="GO:0003919">
    <property type="term" value="F:FMN adenylyltransferase activity"/>
    <property type="evidence" value="ECO:0007669"/>
    <property type="project" value="UniProtKB-UniRule"/>
</dbReference>
<dbReference type="PIRSF" id="PIRSF004491">
    <property type="entry name" value="FAD_Synth"/>
    <property type="match status" value="1"/>
</dbReference>
<dbReference type="NCBIfam" id="NF004159">
    <property type="entry name" value="PRK05627.1-2"/>
    <property type="match status" value="1"/>
</dbReference>
<dbReference type="EC" id="2.7.1.26" evidence="15"/>
<reference evidence="18" key="1">
    <citation type="submission" date="2017-12" db="EMBL/GenBank/DDBJ databases">
        <title>Draft genome sequence of Telmatospirillum siberiense 26-4b1T, an acidotolerant peatland alphaproteobacterium potentially involved in sulfur cycling.</title>
        <authorList>
            <person name="Hausmann B."/>
            <person name="Pjevac P."/>
            <person name="Schreck K."/>
            <person name="Herbold C.W."/>
            <person name="Daims H."/>
            <person name="Wagner M."/>
            <person name="Pester M."/>
            <person name="Loy A."/>
        </authorList>
    </citation>
    <scope>NUCLEOTIDE SEQUENCE [LARGE SCALE GENOMIC DNA]</scope>
    <source>
        <strain evidence="18">26-4b1</strain>
    </source>
</reference>
<dbReference type="InterPro" id="IPR015865">
    <property type="entry name" value="Riboflavin_kinase_bac/euk"/>
</dbReference>
<keyword evidence="5 15" id="KW-0288">FMN</keyword>
<comment type="caution">
    <text evidence="17">The sequence shown here is derived from an EMBL/GenBank/DDBJ whole genome shotgun (WGS) entry which is preliminary data.</text>
</comment>
<dbReference type="Pfam" id="PF01687">
    <property type="entry name" value="Flavokinase"/>
    <property type="match status" value="1"/>
</dbReference>
<keyword evidence="8 15" id="KW-0547">Nucleotide-binding</keyword>
<proteinExistence type="inferred from homology"/>
<comment type="pathway">
    <text evidence="2 15">Cofactor biosynthesis; FAD biosynthesis; FAD from FMN: step 1/1.</text>
</comment>
<dbReference type="SUPFAM" id="SSF82114">
    <property type="entry name" value="Riboflavin kinase-like"/>
    <property type="match status" value="1"/>
</dbReference>
<evidence type="ECO:0000256" key="4">
    <source>
        <dbReference type="ARBA" id="ARBA00022630"/>
    </source>
</evidence>
<evidence type="ECO:0000256" key="5">
    <source>
        <dbReference type="ARBA" id="ARBA00022643"/>
    </source>
</evidence>
<name>A0A2N3PNQ5_9PROT</name>
<dbReference type="PANTHER" id="PTHR22749">
    <property type="entry name" value="RIBOFLAVIN KINASE/FMN ADENYLYLTRANSFERASE"/>
    <property type="match status" value="1"/>
</dbReference>
<feature type="domain" description="Riboflavin kinase" evidence="16">
    <location>
        <begin position="184"/>
        <end position="311"/>
    </location>
</feature>
<keyword evidence="7 15" id="KW-0548">Nucleotidyltransferase</keyword>
<dbReference type="Gene3D" id="3.40.50.620">
    <property type="entry name" value="HUPs"/>
    <property type="match status" value="1"/>
</dbReference>
<sequence>MRILRHYVEFPAVLRGGVVALGNFDGVHLGHQKVIGTARSLAAAKGIAGGVMSFEPHPREVFNPGAATFRLTPFRTKSRLIESLGPDFLLMQRFDREFAAHTAEDFVLQVLMAGLGVVHVVVGYDYVFGRGRAGNVDLLRAMADRCGFGVTCIDPALAEDGFVYSSTRIREALVSGRPRDAARLLGRNWEIEGRVEHGDKRGRTIGFPTANIELAEYLHPAAGVYAVMAGIDRGGATEWRPGVANFGKRPTFDDRDVLLEVHLFDFDGDLYGRHLRVGLVDYLRPERKFSDLEALKTQIEEDCQAARQLLAVNGAR</sequence>
<dbReference type="OrthoDB" id="9803667at2"/>
<keyword evidence="4 15" id="KW-0285">Flavoprotein</keyword>
<comment type="catalytic activity">
    <reaction evidence="13 15">
        <text>riboflavin + ATP = FMN + ADP + H(+)</text>
        <dbReference type="Rhea" id="RHEA:14357"/>
        <dbReference type="ChEBI" id="CHEBI:15378"/>
        <dbReference type="ChEBI" id="CHEBI:30616"/>
        <dbReference type="ChEBI" id="CHEBI:57986"/>
        <dbReference type="ChEBI" id="CHEBI:58210"/>
        <dbReference type="ChEBI" id="CHEBI:456216"/>
        <dbReference type="EC" id="2.7.1.26"/>
    </reaction>
</comment>
<evidence type="ECO:0000256" key="10">
    <source>
        <dbReference type="ARBA" id="ARBA00022827"/>
    </source>
</evidence>
<dbReference type="CDD" id="cd02064">
    <property type="entry name" value="FAD_synthetase_N"/>
    <property type="match status" value="1"/>
</dbReference>
<dbReference type="NCBIfam" id="TIGR00083">
    <property type="entry name" value="ribF"/>
    <property type="match status" value="1"/>
</dbReference>
<dbReference type="GO" id="GO:0008531">
    <property type="term" value="F:riboflavin kinase activity"/>
    <property type="evidence" value="ECO:0007669"/>
    <property type="project" value="UniProtKB-UniRule"/>
</dbReference>
<evidence type="ECO:0000313" key="18">
    <source>
        <dbReference type="Proteomes" id="UP000233293"/>
    </source>
</evidence>
<gene>
    <name evidence="17" type="ORF">CWS72_23820</name>
</gene>
<dbReference type="InterPro" id="IPR014729">
    <property type="entry name" value="Rossmann-like_a/b/a_fold"/>
</dbReference>
<evidence type="ECO:0000256" key="11">
    <source>
        <dbReference type="ARBA" id="ARBA00022840"/>
    </source>
</evidence>
<evidence type="ECO:0000313" key="17">
    <source>
        <dbReference type="EMBL" id="PKU22038.1"/>
    </source>
</evidence>
<keyword evidence="12" id="KW-0511">Multifunctional enzyme</keyword>
<dbReference type="SUPFAM" id="SSF52374">
    <property type="entry name" value="Nucleotidylyl transferase"/>
    <property type="match status" value="1"/>
</dbReference>
<comment type="similarity">
    <text evidence="15">Belongs to the ribF family.</text>
</comment>
<evidence type="ECO:0000256" key="8">
    <source>
        <dbReference type="ARBA" id="ARBA00022741"/>
    </source>
</evidence>
<dbReference type="Pfam" id="PF06574">
    <property type="entry name" value="FAD_syn"/>
    <property type="match status" value="1"/>
</dbReference>
<dbReference type="EMBL" id="PIUM01000039">
    <property type="protein sequence ID" value="PKU22038.1"/>
    <property type="molecule type" value="Genomic_DNA"/>
</dbReference>
<evidence type="ECO:0000256" key="15">
    <source>
        <dbReference type="PIRNR" id="PIRNR004491"/>
    </source>
</evidence>
<dbReference type="PANTHER" id="PTHR22749:SF6">
    <property type="entry name" value="RIBOFLAVIN KINASE"/>
    <property type="match status" value="1"/>
</dbReference>
<evidence type="ECO:0000259" key="16">
    <source>
        <dbReference type="SMART" id="SM00904"/>
    </source>
</evidence>
<evidence type="ECO:0000256" key="7">
    <source>
        <dbReference type="ARBA" id="ARBA00022695"/>
    </source>
</evidence>
<organism evidence="17 18">
    <name type="scientific">Telmatospirillum siberiense</name>
    <dbReference type="NCBI Taxonomy" id="382514"/>
    <lineage>
        <taxon>Bacteria</taxon>
        <taxon>Pseudomonadati</taxon>
        <taxon>Pseudomonadota</taxon>
        <taxon>Alphaproteobacteria</taxon>
        <taxon>Rhodospirillales</taxon>
        <taxon>Rhodospirillaceae</taxon>
        <taxon>Telmatospirillum</taxon>
    </lineage>
</organism>
<evidence type="ECO:0000256" key="3">
    <source>
        <dbReference type="ARBA" id="ARBA00005201"/>
    </source>
</evidence>
<dbReference type="NCBIfam" id="NF004160">
    <property type="entry name" value="PRK05627.1-3"/>
    <property type="match status" value="1"/>
</dbReference>
<protein>
    <recommendedName>
        <fullName evidence="15">Riboflavin biosynthesis protein</fullName>
    </recommendedName>
    <domain>
        <recommendedName>
            <fullName evidence="15">Riboflavin kinase</fullName>
            <ecNumber evidence="15">2.7.1.26</ecNumber>
        </recommendedName>
        <alternativeName>
            <fullName evidence="15">Flavokinase</fullName>
        </alternativeName>
    </domain>
    <domain>
        <recommendedName>
            <fullName evidence="15">FMN adenylyltransferase</fullName>
            <ecNumber evidence="15">2.7.7.2</ecNumber>
        </recommendedName>
        <alternativeName>
            <fullName evidence="15">FAD pyrophosphorylase</fullName>
        </alternativeName>
        <alternativeName>
            <fullName evidence="15">FAD synthase</fullName>
        </alternativeName>
    </domain>
</protein>
<comment type="function">
    <text evidence="1">Catalyzes the phosphorylation of riboflavin to FMN followed by the adenylation of FMN to FAD.</text>
</comment>
<dbReference type="Gene3D" id="2.40.30.30">
    <property type="entry name" value="Riboflavin kinase-like"/>
    <property type="match status" value="1"/>
</dbReference>